<dbReference type="PANTHER" id="PTHR39087:SF2">
    <property type="entry name" value="UPF0104 MEMBRANE PROTEIN MJ1595"/>
    <property type="match status" value="1"/>
</dbReference>
<dbReference type="Proteomes" id="UP000046176">
    <property type="component" value="Unassembled WGS sequence"/>
</dbReference>
<dbReference type="AlphaFoldDB" id="A0A0T7FDA5"/>
<feature type="transmembrane region" description="Helical" evidence="6">
    <location>
        <begin position="158"/>
        <end position="176"/>
    </location>
</feature>
<feature type="transmembrane region" description="Helical" evidence="6">
    <location>
        <begin position="38"/>
        <end position="56"/>
    </location>
</feature>
<evidence type="ECO:0000313" key="8">
    <source>
        <dbReference type="Proteomes" id="UP000046176"/>
    </source>
</evidence>
<gene>
    <name evidence="7" type="ORF">NGAL_HAMBI1145_16010</name>
</gene>
<evidence type="ECO:0000256" key="1">
    <source>
        <dbReference type="ARBA" id="ARBA00004651"/>
    </source>
</evidence>
<evidence type="ECO:0000256" key="6">
    <source>
        <dbReference type="SAM" id="Phobius"/>
    </source>
</evidence>
<keyword evidence="3 6" id="KW-0812">Transmembrane</keyword>
<feature type="transmembrane region" description="Helical" evidence="6">
    <location>
        <begin position="76"/>
        <end position="95"/>
    </location>
</feature>
<evidence type="ECO:0000256" key="3">
    <source>
        <dbReference type="ARBA" id="ARBA00022692"/>
    </source>
</evidence>
<dbReference type="InterPro" id="IPR022791">
    <property type="entry name" value="L-PG_synthase/AglD"/>
</dbReference>
<dbReference type="Pfam" id="PF03706">
    <property type="entry name" value="LPG_synthase_TM"/>
    <property type="match status" value="1"/>
</dbReference>
<dbReference type="GO" id="GO:0005886">
    <property type="term" value="C:plasma membrane"/>
    <property type="evidence" value="ECO:0007669"/>
    <property type="project" value="UniProtKB-SubCell"/>
</dbReference>
<feature type="transmembrane region" description="Helical" evidence="6">
    <location>
        <begin position="281"/>
        <end position="304"/>
    </location>
</feature>
<keyword evidence="5 6" id="KW-0472">Membrane</keyword>
<protein>
    <submittedName>
        <fullName evidence="7">Membrane protein, PF03706 family</fullName>
    </submittedName>
</protein>
<evidence type="ECO:0000256" key="4">
    <source>
        <dbReference type="ARBA" id="ARBA00022989"/>
    </source>
</evidence>
<feature type="transmembrane region" description="Helical" evidence="6">
    <location>
        <begin position="107"/>
        <end position="124"/>
    </location>
</feature>
<feature type="transmembrane region" description="Helical" evidence="6">
    <location>
        <begin position="243"/>
        <end position="269"/>
    </location>
</feature>
<dbReference type="EMBL" id="CCRH01000004">
    <property type="protein sequence ID" value="CDZ33006.1"/>
    <property type="molecule type" value="Genomic_DNA"/>
</dbReference>
<sequence length="359" mass="39245">MESLLDPTSPINEDILFRWATCICRLDTKCDRVLKRRVVQLLIASAISLLSIFLLMRAVDWRHAVEIFHQGVSVRWLALFPIAAICIVVLCGLRWRMLVGSKLNNGAAFIAAILGLGGNMLLPARGGDLVRAHYTQEKAKIPYSSIISRLLVEKVIDLSTVFALGMIGIFVVGSPYSIHDSGVLVWAIVIGGGSTAFLVIVLVRFQSAIVSMLQPLFRLVRRPHFFEKYVVPLLSDAKQSLSFSFMTVPALITLGMWLFVYSPAYIVVANFTGVALTYQEALLVLFAGALGLMVPAAPSGIGTYHASVVSVFTLMGRPASEGLLLATAVHFLFFLVYAIPALLMFGCISAARMLPRNIE</sequence>
<keyword evidence="4 6" id="KW-1133">Transmembrane helix</keyword>
<keyword evidence="2" id="KW-1003">Cell membrane</keyword>
<evidence type="ECO:0000256" key="2">
    <source>
        <dbReference type="ARBA" id="ARBA00022475"/>
    </source>
</evidence>
<dbReference type="PANTHER" id="PTHR39087">
    <property type="entry name" value="UPF0104 MEMBRANE PROTEIN MJ1595"/>
    <property type="match status" value="1"/>
</dbReference>
<comment type="subcellular location">
    <subcellularLocation>
        <location evidence="1">Cell membrane</location>
        <topology evidence="1">Multi-pass membrane protein</topology>
    </subcellularLocation>
</comment>
<reference evidence="7 8" key="1">
    <citation type="submission" date="2014-08" db="EMBL/GenBank/DDBJ databases">
        <authorList>
            <person name="Chen Y.-H."/>
        </authorList>
    </citation>
    <scope>NUCLEOTIDE SEQUENCE [LARGE SCALE GENOMIC DNA]</scope>
</reference>
<proteinExistence type="predicted"/>
<name>A0A0T7FDA5_NEOGA</name>
<evidence type="ECO:0000313" key="7">
    <source>
        <dbReference type="EMBL" id="CDZ33006.1"/>
    </source>
</evidence>
<evidence type="ECO:0000256" key="5">
    <source>
        <dbReference type="ARBA" id="ARBA00023136"/>
    </source>
</evidence>
<feature type="transmembrane region" description="Helical" evidence="6">
    <location>
        <begin position="183"/>
        <end position="205"/>
    </location>
</feature>
<organism evidence="7 8">
    <name type="scientific">Neorhizobium galegae bv. officinalis</name>
    <dbReference type="NCBI Taxonomy" id="323656"/>
    <lineage>
        <taxon>Bacteria</taxon>
        <taxon>Pseudomonadati</taxon>
        <taxon>Pseudomonadota</taxon>
        <taxon>Alphaproteobacteria</taxon>
        <taxon>Hyphomicrobiales</taxon>
        <taxon>Rhizobiaceae</taxon>
        <taxon>Rhizobium/Agrobacterium group</taxon>
        <taxon>Neorhizobium</taxon>
    </lineage>
</organism>
<feature type="transmembrane region" description="Helical" evidence="6">
    <location>
        <begin position="324"/>
        <end position="348"/>
    </location>
</feature>
<accession>A0A0T7FDA5</accession>